<protein>
    <recommendedName>
        <fullName evidence="5">DUF4340 domain-containing protein</fullName>
    </recommendedName>
</protein>
<gene>
    <name evidence="3" type="ORF">GKE90_05940</name>
    <name evidence="2" type="ORF">PND83_10350</name>
</gene>
<evidence type="ECO:0000256" key="1">
    <source>
        <dbReference type="SAM" id="Phobius"/>
    </source>
</evidence>
<name>A0A6I2RBS6_FLAPL</name>
<dbReference type="Proteomes" id="UP001211006">
    <property type="component" value="Unassembled WGS sequence"/>
</dbReference>
<keyword evidence="1" id="KW-0812">Transmembrane</keyword>
<evidence type="ECO:0000313" key="4">
    <source>
        <dbReference type="Proteomes" id="UP000429811"/>
    </source>
</evidence>
<dbReference type="EMBL" id="WKPO01000006">
    <property type="protein sequence ID" value="MSB48241.1"/>
    <property type="molecule type" value="Genomic_DNA"/>
</dbReference>
<organism evidence="3 4">
    <name type="scientific">Flavonifractor plautii</name>
    <name type="common">Fusobacterium plautii</name>
    <dbReference type="NCBI Taxonomy" id="292800"/>
    <lineage>
        <taxon>Bacteria</taxon>
        <taxon>Bacillati</taxon>
        <taxon>Bacillota</taxon>
        <taxon>Clostridia</taxon>
        <taxon>Eubacteriales</taxon>
        <taxon>Oscillospiraceae</taxon>
        <taxon>Flavonifractor</taxon>
    </lineage>
</organism>
<keyword evidence="1" id="KW-0472">Membrane</keyword>
<reference evidence="2" key="2">
    <citation type="submission" date="2023-01" db="EMBL/GenBank/DDBJ databases">
        <title>Human gut microbiome strain richness.</title>
        <authorList>
            <person name="Chen-Liaw A."/>
        </authorList>
    </citation>
    <scope>NUCLEOTIDE SEQUENCE</scope>
    <source>
        <strain evidence="2">2225st1_A6_2225SCRN_200828</strain>
    </source>
</reference>
<comment type="caution">
    <text evidence="3">The sequence shown here is derived from an EMBL/GenBank/DDBJ whole genome shotgun (WGS) entry which is preliminary data.</text>
</comment>
<reference evidence="3 4" key="1">
    <citation type="journal article" date="2019" name="Nat. Med.">
        <title>A library of human gut bacterial isolates paired with longitudinal multiomics data enables mechanistic microbiome research.</title>
        <authorList>
            <person name="Poyet M."/>
            <person name="Groussin M."/>
            <person name="Gibbons S.M."/>
            <person name="Avila-Pacheco J."/>
            <person name="Jiang X."/>
            <person name="Kearney S.M."/>
            <person name="Perrotta A.R."/>
            <person name="Berdy B."/>
            <person name="Zhao S."/>
            <person name="Lieberman T.D."/>
            <person name="Swanson P.K."/>
            <person name="Smith M."/>
            <person name="Roesemann S."/>
            <person name="Alexander J.E."/>
            <person name="Rich S.A."/>
            <person name="Livny J."/>
            <person name="Vlamakis H."/>
            <person name="Clish C."/>
            <person name="Bullock K."/>
            <person name="Deik A."/>
            <person name="Scott J."/>
            <person name="Pierce K.A."/>
            <person name="Xavier R.J."/>
            <person name="Alm E.J."/>
        </authorList>
    </citation>
    <scope>NUCLEOTIDE SEQUENCE [LARGE SCALE GENOMIC DNA]</scope>
    <source>
        <strain evidence="3 4">BIOML-A5</strain>
    </source>
</reference>
<proteinExistence type="predicted"/>
<evidence type="ECO:0008006" key="5">
    <source>
        <dbReference type="Google" id="ProtNLM"/>
    </source>
</evidence>
<sequence>MMITVKKLFLCGGVFLIVVIILMMIMTKGQPSGWLRLNEVEAYENILDSKISEITLRKTVDSANWVVFSDDDLIKIWIGCLKDMEVRRAKNFAPYRYEENGGGGSVVEIETETEKYSLVFRNMSGTTQLEIGGILYDIREPENIPFEETYDMAVERHGVRTPWD</sequence>
<evidence type="ECO:0000313" key="3">
    <source>
        <dbReference type="EMBL" id="MSB48241.1"/>
    </source>
</evidence>
<keyword evidence="1" id="KW-1133">Transmembrane helix</keyword>
<accession>A0A6I2RBS6</accession>
<dbReference type="EMBL" id="JAQLWO010000010">
    <property type="protein sequence ID" value="MDB7906374.1"/>
    <property type="molecule type" value="Genomic_DNA"/>
</dbReference>
<dbReference type="AlphaFoldDB" id="A0A6I2RBS6"/>
<evidence type="ECO:0000313" key="2">
    <source>
        <dbReference type="EMBL" id="MDB7906374.1"/>
    </source>
</evidence>
<feature type="transmembrane region" description="Helical" evidence="1">
    <location>
        <begin position="7"/>
        <end position="26"/>
    </location>
</feature>
<dbReference type="RefSeq" id="WP_024724284.1">
    <property type="nucleotide sequence ID" value="NZ_BAABXT010000001.1"/>
</dbReference>
<dbReference type="Proteomes" id="UP000429811">
    <property type="component" value="Unassembled WGS sequence"/>
</dbReference>